<evidence type="ECO:0000259" key="3">
    <source>
        <dbReference type="PROSITE" id="PS51898"/>
    </source>
</evidence>
<evidence type="ECO:0000256" key="1">
    <source>
        <dbReference type="ARBA" id="ARBA00023125"/>
    </source>
</evidence>
<dbReference type="InterPro" id="IPR050090">
    <property type="entry name" value="Tyrosine_recombinase_XerCD"/>
</dbReference>
<dbReference type="InterPro" id="IPR013762">
    <property type="entry name" value="Integrase-like_cat_sf"/>
</dbReference>
<evidence type="ECO:0000313" key="4">
    <source>
        <dbReference type="EMBL" id="CAB4540027.1"/>
    </source>
</evidence>
<accession>A0A6J6BN24</accession>
<keyword evidence="2" id="KW-0233">DNA recombination</keyword>
<feature type="domain" description="Tyr recombinase" evidence="3">
    <location>
        <begin position="31"/>
        <end position="209"/>
    </location>
</feature>
<dbReference type="PROSITE" id="PS51898">
    <property type="entry name" value="TYR_RECOMBINASE"/>
    <property type="match status" value="1"/>
</dbReference>
<organism evidence="4">
    <name type="scientific">freshwater metagenome</name>
    <dbReference type="NCBI Taxonomy" id="449393"/>
    <lineage>
        <taxon>unclassified sequences</taxon>
        <taxon>metagenomes</taxon>
        <taxon>ecological metagenomes</taxon>
    </lineage>
</organism>
<dbReference type="Gene3D" id="1.10.443.10">
    <property type="entry name" value="Intergrase catalytic core"/>
    <property type="match status" value="1"/>
</dbReference>
<evidence type="ECO:0000256" key="2">
    <source>
        <dbReference type="ARBA" id="ARBA00023172"/>
    </source>
</evidence>
<proteinExistence type="predicted"/>
<sequence>MTGVGKPGRLLEKLIKTDPCQAIRAPKVPRSVPRALTGEEVDRLRAVLPDRRARACVALMLDMGLRRGEVIALQVGDWDRTARTLRVTGKGGHTRVLPVPDAVAAELVAYLDEVGGRSGPLIRRLDGLSPISNSYIGRMVRDWLEDAGIKARPGDGKACHALRHTLASEVADVEPDLRVLQALLGHVSLTSTQVYLRGADLARMRSALEARAS</sequence>
<reference evidence="4" key="1">
    <citation type="submission" date="2020-05" db="EMBL/GenBank/DDBJ databases">
        <authorList>
            <person name="Chiriac C."/>
            <person name="Salcher M."/>
            <person name="Ghai R."/>
            <person name="Kavagutti S V."/>
        </authorList>
    </citation>
    <scope>NUCLEOTIDE SEQUENCE</scope>
</reference>
<dbReference type="EMBL" id="CAEZSR010000004">
    <property type="protein sequence ID" value="CAB4540027.1"/>
    <property type="molecule type" value="Genomic_DNA"/>
</dbReference>
<dbReference type="GO" id="GO:0015074">
    <property type="term" value="P:DNA integration"/>
    <property type="evidence" value="ECO:0007669"/>
    <property type="project" value="InterPro"/>
</dbReference>
<dbReference type="PANTHER" id="PTHR30349">
    <property type="entry name" value="PHAGE INTEGRASE-RELATED"/>
    <property type="match status" value="1"/>
</dbReference>
<protein>
    <submittedName>
        <fullName evidence="4">Unannotated protein</fullName>
    </submittedName>
</protein>
<keyword evidence="1" id="KW-0238">DNA-binding</keyword>
<dbReference type="Pfam" id="PF00589">
    <property type="entry name" value="Phage_integrase"/>
    <property type="match status" value="1"/>
</dbReference>
<dbReference type="AlphaFoldDB" id="A0A6J6BN24"/>
<dbReference type="GO" id="GO:0006310">
    <property type="term" value="P:DNA recombination"/>
    <property type="evidence" value="ECO:0007669"/>
    <property type="project" value="UniProtKB-KW"/>
</dbReference>
<dbReference type="SUPFAM" id="SSF56349">
    <property type="entry name" value="DNA breaking-rejoining enzymes"/>
    <property type="match status" value="1"/>
</dbReference>
<dbReference type="GO" id="GO:0003677">
    <property type="term" value="F:DNA binding"/>
    <property type="evidence" value="ECO:0007669"/>
    <property type="project" value="UniProtKB-KW"/>
</dbReference>
<gene>
    <name evidence="4" type="ORF">UFOPK1493_00218</name>
</gene>
<name>A0A6J6BN24_9ZZZZ</name>
<dbReference type="InterPro" id="IPR011010">
    <property type="entry name" value="DNA_brk_join_enz"/>
</dbReference>
<dbReference type="PANTHER" id="PTHR30349:SF41">
    <property type="entry name" value="INTEGRASE_RECOMBINASE PROTEIN MJ0367-RELATED"/>
    <property type="match status" value="1"/>
</dbReference>
<dbReference type="InterPro" id="IPR002104">
    <property type="entry name" value="Integrase_catalytic"/>
</dbReference>
<dbReference type="CDD" id="cd00397">
    <property type="entry name" value="DNA_BRE_C"/>
    <property type="match status" value="1"/>
</dbReference>